<keyword evidence="2" id="KW-1185">Reference proteome</keyword>
<organism evidence="1 2">
    <name type="scientific">Cryptolaemus montrouzieri</name>
    <dbReference type="NCBI Taxonomy" id="559131"/>
    <lineage>
        <taxon>Eukaryota</taxon>
        <taxon>Metazoa</taxon>
        <taxon>Ecdysozoa</taxon>
        <taxon>Arthropoda</taxon>
        <taxon>Hexapoda</taxon>
        <taxon>Insecta</taxon>
        <taxon>Pterygota</taxon>
        <taxon>Neoptera</taxon>
        <taxon>Endopterygota</taxon>
        <taxon>Coleoptera</taxon>
        <taxon>Polyphaga</taxon>
        <taxon>Cucujiformia</taxon>
        <taxon>Coccinelloidea</taxon>
        <taxon>Coccinellidae</taxon>
        <taxon>Scymninae</taxon>
        <taxon>Scymnini</taxon>
        <taxon>Cryptolaemus</taxon>
    </lineage>
</organism>
<name>A0ABD2NPB4_9CUCU</name>
<evidence type="ECO:0000313" key="1">
    <source>
        <dbReference type="EMBL" id="KAL3280337.1"/>
    </source>
</evidence>
<gene>
    <name evidence="1" type="ORF">HHI36_017826</name>
</gene>
<proteinExistence type="predicted"/>
<protein>
    <submittedName>
        <fullName evidence="1">Uncharacterized protein</fullName>
    </submittedName>
</protein>
<reference evidence="1 2" key="1">
    <citation type="journal article" date="2021" name="BMC Biol.">
        <title>Horizontally acquired antibacterial genes associated with adaptive radiation of ladybird beetles.</title>
        <authorList>
            <person name="Li H.S."/>
            <person name="Tang X.F."/>
            <person name="Huang Y.H."/>
            <person name="Xu Z.Y."/>
            <person name="Chen M.L."/>
            <person name="Du X.Y."/>
            <person name="Qiu B.Y."/>
            <person name="Chen P.T."/>
            <person name="Zhang W."/>
            <person name="Slipinski A."/>
            <person name="Escalona H.E."/>
            <person name="Waterhouse R.M."/>
            <person name="Zwick A."/>
            <person name="Pang H."/>
        </authorList>
    </citation>
    <scope>NUCLEOTIDE SEQUENCE [LARGE SCALE GENOMIC DNA]</scope>
    <source>
        <strain evidence="1">SYSU2018</strain>
    </source>
</reference>
<comment type="caution">
    <text evidence="1">The sequence shown here is derived from an EMBL/GenBank/DDBJ whole genome shotgun (WGS) entry which is preliminary data.</text>
</comment>
<dbReference type="EMBL" id="JABFTP020000124">
    <property type="protein sequence ID" value="KAL3280337.1"/>
    <property type="molecule type" value="Genomic_DNA"/>
</dbReference>
<accession>A0ABD2NPB4</accession>
<dbReference type="AlphaFoldDB" id="A0ABD2NPB4"/>
<feature type="non-terminal residue" evidence="1">
    <location>
        <position position="1"/>
    </location>
</feature>
<evidence type="ECO:0000313" key="2">
    <source>
        <dbReference type="Proteomes" id="UP001516400"/>
    </source>
</evidence>
<sequence>NANQLPNFELAFNKQRRGENKSDAPSVLVPGIFGSSSGGAATLRCVKEAGDGGRLAQCSGKEISG</sequence>
<dbReference type="Proteomes" id="UP001516400">
    <property type="component" value="Unassembled WGS sequence"/>
</dbReference>